<feature type="domain" description="C2H2-type" evidence="10">
    <location>
        <begin position="202"/>
        <end position="230"/>
    </location>
</feature>
<dbReference type="PANTHER" id="PTHR24399">
    <property type="entry name" value="ZINC FINGER AND BTB DOMAIN-CONTAINING"/>
    <property type="match status" value="1"/>
</dbReference>
<evidence type="ECO:0000259" key="10">
    <source>
        <dbReference type="PROSITE" id="PS50157"/>
    </source>
</evidence>
<comment type="subcellular location">
    <subcellularLocation>
        <location evidence="1">Nucleus</location>
    </subcellularLocation>
</comment>
<dbReference type="InterPro" id="IPR013087">
    <property type="entry name" value="Znf_C2H2_type"/>
</dbReference>
<dbReference type="FunFam" id="3.30.160.60:FF:000303">
    <property type="entry name" value="Zinc finger protein 41"/>
    <property type="match status" value="1"/>
</dbReference>
<dbReference type="Pfam" id="PF00096">
    <property type="entry name" value="zf-C2H2"/>
    <property type="match status" value="2"/>
</dbReference>
<dbReference type="PROSITE" id="PS50157">
    <property type="entry name" value="ZINC_FINGER_C2H2_2"/>
    <property type="match status" value="5"/>
</dbReference>
<keyword evidence="12" id="KW-1185">Reference proteome</keyword>
<feature type="domain" description="C2H2-type" evidence="10">
    <location>
        <begin position="176"/>
        <end position="204"/>
    </location>
</feature>
<feature type="domain" description="C2H2-type" evidence="10">
    <location>
        <begin position="289"/>
        <end position="316"/>
    </location>
</feature>
<keyword evidence="8" id="KW-0539">Nucleus</keyword>
<comment type="caution">
    <text evidence="11">The sequence shown here is derived from an EMBL/GenBank/DDBJ whole genome shotgun (WGS) entry which is preliminary data.</text>
</comment>
<reference evidence="11 12" key="1">
    <citation type="submission" date="2023-11" db="EMBL/GenBank/DDBJ databases">
        <authorList>
            <person name="Hedman E."/>
            <person name="Englund M."/>
            <person name="Stromberg M."/>
            <person name="Nyberg Akerstrom W."/>
            <person name="Nylinder S."/>
            <person name="Jareborg N."/>
            <person name="Kallberg Y."/>
            <person name="Kronander E."/>
        </authorList>
    </citation>
    <scope>NUCLEOTIDE SEQUENCE [LARGE SCALE GENOMIC DNA]</scope>
</reference>
<evidence type="ECO:0000256" key="4">
    <source>
        <dbReference type="ARBA" id="ARBA00022771"/>
    </source>
</evidence>
<evidence type="ECO:0000256" key="6">
    <source>
        <dbReference type="ARBA" id="ARBA00023015"/>
    </source>
</evidence>
<name>A0AAV1KZJ4_9NEOP</name>
<dbReference type="GO" id="GO:0005654">
    <property type="term" value="C:nucleoplasm"/>
    <property type="evidence" value="ECO:0007669"/>
    <property type="project" value="TreeGrafter"/>
</dbReference>
<sequence length="374" mass="43761">MSTGVNDRNIFAGAKIKRQEHETYLERLNSIRRNIIQLLHFGNVVPFHWNSRGFKCFYCGKHMKDCDMLKEHTINHKSIDLEKFIPQRVISKDVPVKIDVAEIACKVCSADVSNVDELIAHIVSQHDQEYDGSNGVCVFPFVLNKQLMQCVLCDGEYDNFTCILAHMFKKHIEHRYICQICGLSFIDQVRLKRHINNSHNGYRCKVCGKIFDAFHKLDKHKQRIHGQVRSHGCSLCSATFATPYQVKVHMGKVHNVEKYRIQCEHCPKICTTKGAMLLHVQSLHSDARYECDLCEYRTGIKWMLKLHKRKHFGEKNYKCSICERRFGRSSNLRAHMKVHTGHFGRVCRWCRHGFADFDTLNAHEKESHYYEQYK</sequence>
<dbReference type="SUPFAM" id="SSF57667">
    <property type="entry name" value="beta-beta-alpha zinc fingers"/>
    <property type="match status" value="4"/>
</dbReference>
<dbReference type="GO" id="GO:0000978">
    <property type="term" value="F:RNA polymerase II cis-regulatory region sequence-specific DNA binding"/>
    <property type="evidence" value="ECO:0007669"/>
    <property type="project" value="TreeGrafter"/>
</dbReference>
<evidence type="ECO:0000256" key="5">
    <source>
        <dbReference type="ARBA" id="ARBA00022833"/>
    </source>
</evidence>
<evidence type="ECO:0000313" key="11">
    <source>
        <dbReference type="EMBL" id="CAK1587584.1"/>
    </source>
</evidence>
<keyword evidence="5" id="KW-0862">Zinc</keyword>
<evidence type="ECO:0000256" key="9">
    <source>
        <dbReference type="PROSITE-ProRule" id="PRU00042"/>
    </source>
</evidence>
<keyword evidence="6" id="KW-0805">Transcription regulation</keyword>
<protein>
    <recommendedName>
        <fullName evidence="10">C2H2-type domain-containing protein</fullName>
    </recommendedName>
</protein>
<evidence type="ECO:0000256" key="7">
    <source>
        <dbReference type="ARBA" id="ARBA00023163"/>
    </source>
</evidence>
<accession>A0AAV1KZJ4</accession>
<keyword evidence="7" id="KW-0804">Transcription</keyword>
<dbReference type="GO" id="GO:0008270">
    <property type="term" value="F:zinc ion binding"/>
    <property type="evidence" value="ECO:0007669"/>
    <property type="project" value="UniProtKB-KW"/>
</dbReference>
<dbReference type="EMBL" id="CAVLGL010000082">
    <property type="protein sequence ID" value="CAK1587584.1"/>
    <property type="molecule type" value="Genomic_DNA"/>
</dbReference>
<feature type="domain" description="C2H2-type" evidence="10">
    <location>
        <begin position="317"/>
        <end position="344"/>
    </location>
</feature>
<dbReference type="InterPro" id="IPR036236">
    <property type="entry name" value="Znf_C2H2_sf"/>
</dbReference>
<keyword evidence="2" id="KW-0479">Metal-binding</keyword>
<dbReference type="PANTHER" id="PTHR24399:SF31">
    <property type="entry name" value="ZINC FINGER PROTEIN PLAGL1"/>
    <property type="match status" value="1"/>
</dbReference>
<dbReference type="AlphaFoldDB" id="A0AAV1KZJ4"/>
<dbReference type="Proteomes" id="UP001314205">
    <property type="component" value="Unassembled WGS sequence"/>
</dbReference>
<dbReference type="SMART" id="SM00355">
    <property type="entry name" value="ZnF_C2H2"/>
    <property type="match status" value="10"/>
</dbReference>
<evidence type="ECO:0000313" key="12">
    <source>
        <dbReference type="Proteomes" id="UP001314205"/>
    </source>
</evidence>
<dbReference type="GO" id="GO:0001227">
    <property type="term" value="F:DNA-binding transcription repressor activity, RNA polymerase II-specific"/>
    <property type="evidence" value="ECO:0007669"/>
    <property type="project" value="TreeGrafter"/>
</dbReference>
<evidence type="ECO:0000256" key="1">
    <source>
        <dbReference type="ARBA" id="ARBA00004123"/>
    </source>
</evidence>
<evidence type="ECO:0000256" key="2">
    <source>
        <dbReference type="ARBA" id="ARBA00022723"/>
    </source>
</evidence>
<evidence type="ECO:0000256" key="8">
    <source>
        <dbReference type="ARBA" id="ARBA00023242"/>
    </source>
</evidence>
<gene>
    <name evidence="11" type="ORF">PARMNEM_LOCUS8357</name>
</gene>
<dbReference type="PROSITE" id="PS00028">
    <property type="entry name" value="ZINC_FINGER_C2H2_1"/>
    <property type="match status" value="8"/>
</dbReference>
<evidence type="ECO:0000256" key="3">
    <source>
        <dbReference type="ARBA" id="ARBA00022737"/>
    </source>
</evidence>
<keyword evidence="4 9" id="KW-0863">Zinc-finger</keyword>
<organism evidence="11 12">
    <name type="scientific">Parnassius mnemosyne</name>
    <name type="common">clouded apollo</name>
    <dbReference type="NCBI Taxonomy" id="213953"/>
    <lineage>
        <taxon>Eukaryota</taxon>
        <taxon>Metazoa</taxon>
        <taxon>Ecdysozoa</taxon>
        <taxon>Arthropoda</taxon>
        <taxon>Hexapoda</taxon>
        <taxon>Insecta</taxon>
        <taxon>Pterygota</taxon>
        <taxon>Neoptera</taxon>
        <taxon>Endopterygota</taxon>
        <taxon>Lepidoptera</taxon>
        <taxon>Glossata</taxon>
        <taxon>Ditrysia</taxon>
        <taxon>Papilionoidea</taxon>
        <taxon>Papilionidae</taxon>
        <taxon>Parnassiinae</taxon>
        <taxon>Parnassini</taxon>
        <taxon>Parnassius</taxon>
        <taxon>Driopa</taxon>
    </lineage>
</organism>
<keyword evidence="3" id="KW-0677">Repeat</keyword>
<dbReference type="Gene3D" id="3.30.160.60">
    <property type="entry name" value="Classic Zinc Finger"/>
    <property type="match status" value="5"/>
</dbReference>
<feature type="domain" description="C2H2-type" evidence="10">
    <location>
        <begin position="231"/>
        <end position="259"/>
    </location>
</feature>
<proteinExistence type="predicted"/>